<reference evidence="2" key="1">
    <citation type="journal article" date="2020" name="Stud. Mycol.">
        <title>101 Dothideomycetes genomes: a test case for predicting lifestyles and emergence of pathogens.</title>
        <authorList>
            <person name="Haridas S."/>
            <person name="Albert R."/>
            <person name="Binder M."/>
            <person name="Bloem J."/>
            <person name="Labutti K."/>
            <person name="Salamov A."/>
            <person name="Andreopoulos B."/>
            <person name="Baker S."/>
            <person name="Barry K."/>
            <person name="Bills G."/>
            <person name="Bluhm B."/>
            <person name="Cannon C."/>
            <person name="Castanera R."/>
            <person name="Culley D."/>
            <person name="Daum C."/>
            <person name="Ezra D."/>
            <person name="Gonzalez J."/>
            <person name="Henrissat B."/>
            <person name="Kuo A."/>
            <person name="Liang C."/>
            <person name="Lipzen A."/>
            <person name="Lutzoni F."/>
            <person name="Magnuson J."/>
            <person name="Mondo S."/>
            <person name="Nolan M."/>
            <person name="Ohm R."/>
            <person name="Pangilinan J."/>
            <person name="Park H.-J."/>
            <person name="Ramirez L."/>
            <person name="Alfaro M."/>
            <person name="Sun H."/>
            <person name="Tritt A."/>
            <person name="Yoshinaga Y."/>
            <person name="Zwiers L.-H."/>
            <person name="Turgeon B."/>
            <person name="Goodwin S."/>
            <person name="Spatafora J."/>
            <person name="Crous P."/>
            <person name="Grigoriev I."/>
        </authorList>
    </citation>
    <scope>NUCLEOTIDE SEQUENCE</scope>
    <source>
        <strain evidence="2">ATCC 16933</strain>
    </source>
</reference>
<keyword evidence="3" id="KW-1185">Reference proteome</keyword>
<dbReference type="AlphaFoldDB" id="A0A6A6PEJ5"/>
<protein>
    <submittedName>
        <fullName evidence="2">Uncharacterized protein</fullName>
    </submittedName>
</protein>
<dbReference type="OrthoDB" id="5341867at2759"/>
<feature type="transmembrane region" description="Helical" evidence="1">
    <location>
        <begin position="257"/>
        <end position="276"/>
    </location>
</feature>
<accession>A0A6A6PEJ5</accession>
<feature type="transmembrane region" description="Helical" evidence="1">
    <location>
        <begin position="216"/>
        <end position="237"/>
    </location>
</feature>
<sequence length="374" mass="42902">MKGISSLPVHLNNISFEGNYLLGRIVINSLVLLFPAVYACLKWNRSLSVARLPLYTKSITYGTNSFTLWYILHVIDLSLRKAQIKTTYRYVLTDSLFYVFKFAADIFIIAGAYRIASAEISKRILKSWIWKATGDFVIILLTMLALFHVGTRFAHGILWIGVADIIDIQHLAQRRNEFEIAFMVLQFLLALGTLAMSTLSLWLWKAIDGWRIPKESWLLVVATGSLLIRSMSELVVVARHNYRLMPKNPDTEFARDFVYGLFSSIFLVVITVFAQYMRTKSPKQNLVERMKQDCRQYVLARLDDSSDPRTGRSAIAVLTVLDELRQDWRGRMSTDIMEAMGSTPQVEQELRRQYMDYIAKLQSEYGQLVPVTVG</sequence>
<feature type="transmembrane region" description="Helical" evidence="1">
    <location>
        <begin position="95"/>
        <end position="116"/>
    </location>
</feature>
<feature type="transmembrane region" description="Helical" evidence="1">
    <location>
        <begin position="180"/>
        <end position="204"/>
    </location>
</feature>
<evidence type="ECO:0000313" key="3">
    <source>
        <dbReference type="Proteomes" id="UP000799766"/>
    </source>
</evidence>
<evidence type="ECO:0000313" key="2">
    <source>
        <dbReference type="EMBL" id="KAF2461823.1"/>
    </source>
</evidence>
<keyword evidence="1" id="KW-0812">Transmembrane</keyword>
<proteinExistence type="predicted"/>
<organism evidence="2 3">
    <name type="scientific">Lineolata rhizophorae</name>
    <dbReference type="NCBI Taxonomy" id="578093"/>
    <lineage>
        <taxon>Eukaryota</taxon>
        <taxon>Fungi</taxon>
        <taxon>Dikarya</taxon>
        <taxon>Ascomycota</taxon>
        <taxon>Pezizomycotina</taxon>
        <taxon>Dothideomycetes</taxon>
        <taxon>Dothideomycetes incertae sedis</taxon>
        <taxon>Lineolatales</taxon>
        <taxon>Lineolataceae</taxon>
        <taxon>Lineolata</taxon>
    </lineage>
</organism>
<keyword evidence="1" id="KW-0472">Membrane</keyword>
<feature type="transmembrane region" description="Helical" evidence="1">
    <location>
        <begin position="20"/>
        <end position="41"/>
    </location>
</feature>
<name>A0A6A6PEJ5_9PEZI</name>
<gene>
    <name evidence="2" type="ORF">BDY21DRAFT_329748</name>
</gene>
<evidence type="ECO:0000256" key="1">
    <source>
        <dbReference type="SAM" id="Phobius"/>
    </source>
</evidence>
<dbReference type="EMBL" id="MU001670">
    <property type="protein sequence ID" value="KAF2461823.1"/>
    <property type="molecule type" value="Genomic_DNA"/>
</dbReference>
<dbReference type="Proteomes" id="UP000799766">
    <property type="component" value="Unassembled WGS sequence"/>
</dbReference>
<feature type="transmembrane region" description="Helical" evidence="1">
    <location>
        <begin position="128"/>
        <end position="149"/>
    </location>
</feature>
<keyword evidence="1" id="KW-1133">Transmembrane helix</keyword>